<reference evidence="1" key="1">
    <citation type="submission" date="2022-06" db="EMBL/GenBank/DDBJ databases">
        <title>Isolation of gut microbiota from human fecal samples.</title>
        <authorList>
            <person name="Pamer E.G."/>
            <person name="Barat B."/>
            <person name="Waligurski E."/>
            <person name="Medina S."/>
            <person name="Paddock L."/>
            <person name="Mostad J."/>
        </authorList>
    </citation>
    <scope>NUCLEOTIDE SEQUENCE</scope>
    <source>
        <strain evidence="1">DFI.6.24</strain>
    </source>
</reference>
<proteinExistence type="predicted"/>
<accession>A0AAP2UGK4</accession>
<dbReference type="Pfam" id="PF14198">
    <property type="entry name" value="TnpV"/>
    <property type="match status" value="1"/>
</dbReference>
<dbReference type="RefSeq" id="WP_032090999.1">
    <property type="nucleotide sequence ID" value="NZ_CAKMUM010000009.1"/>
</dbReference>
<evidence type="ECO:0000313" key="1">
    <source>
        <dbReference type="EMBL" id="MCQ5062548.1"/>
    </source>
</evidence>
<evidence type="ECO:0000313" key="2">
    <source>
        <dbReference type="Proteomes" id="UP001204814"/>
    </source>
</evidence>
<dbReference type="Proteomes" id="UP001204814">
    <property type="component" value="Unassembled WGS sequence"/>
</dbReference>
<comment type="caution">
    <text evidence="1">The sequence shown here is derived from an EMBL/GenBank/DDBJ whole genome shotgun (WGS) entry which is preliminary data.</text>
</comment>
<dbReference type="EMBL" id="JANGBO010000014">
    <property type="protein sequence ID" value="MCQ5062548.1"/>
    <property type="molecule type" value="Genomic_DNA"/>
</dbReference>
<gene>
    <name evidence="1" type="ORF">NE542_12050</name>
</gene>
<dbReference type="AlphaFoldDB" id="A0AAP2UGK4"/>
<sequence>MKEIEYIQVGDYQLPNLKVEEMHLNRFGRAKLDYLKKHDYGLYFKLLTKNELKDYLLKVQKEADDLYDRLVEEYKVKWNVTEELKKKNQIKWVLMMNNINNCVYEIINKEIIKI</sequence>
<name>A0AAP2UGK4_9FIRM</name>
<protein>
    <submittedName>
        <fullName evidence="1">TnpV protein</fullName>
    </submittedName>
</protein>
<dbReference type="InterPro" id="IPR026989">
    <property type="entry name" value="TnpV"/>
</dbReference>
<organism evidence="1 2">
    <name type="scientific">Faecalibacillus intestinalis</name>
    <dbReference type="NCBI Taxonomy" id="1982626"/>
    <lineage>
        <taxon>Bacteria</taxon>
        <taxon>Bacillati</taxon>
        <taxon>Bacillota</taxon>
        <taxon>Erysipelotrichia</taxon>
        <taxon>Erysipelotrichales</taxon>
        <taxon>Coprobacillaceae</taxon>
        <taxon>Faecalibacillus</taxon>
    </lineage>
</organism>